<dbReference type="AlphaFoldDB" id="A0A6N9Q1T6"/>
<dbReference type="EMBL" id="SIJB01000009">
    <property type="protein sequence ID" value="NBI28124.1"/>
    <property type="molecule type" value="Genomic_DNA"/>
</dbReference>
<evidence type="ECO:0000313" key="2">
    <source>
        <dbReference type="Proteomes" id="UP000448943"/>
    </source>
</evidence>
<keyword evidence="2" id="KW-1185">Reference proteome</keyword>
<dbReference type="RefSeq" id="WP_160644773.1">
    <property type="nucleotide sequence ID" value="NZ_SIJB01000009.1"/>
</dbReference>
<protein>
    <submittedName>
        <fullName evidence="1">Uncharacterized protein</fullName>
    </submittedName>
</protein>
<reference evidence="1 2" key="1">
    <citation type="submission" date="2019-01" db="EMBL/GenBank/DDBJ databases">
        <title>Chengkuizengella sp. nov., isolated from deep-sea sediment of East Pacific Ocean.</title>
        <authorList>
            <person name="Yang J."/>
            <person name="Lai Q."/>
            <person name="Shao Z."/>
        </authorList>
    </citation>
    <scope>NUCLEOTIDE SEQUENCE [LARGE SCALE GENOMIC DNA]</scope>
    <source>
        <strain evidence="1 2">YPA3-1-1</strain>
    </source>
</reference>
<accession>A0A6N9Q1T6</accession>
<dbReference type="OrthoDB" id="9971846at2"/>
<comment type="caution">
    <text evidence="1">The sequence shown here is derived from an EMBL/GenBank/DDBJ whole genome shotgun (WGS) entry which is preliminary data.</text>
</comment>
<evidence type="ECO:0000313" key="1">
    <source>
        <dbReference type="EMBL" id="NBI28124.1"/>
    </source>
</evidence>
<sequence length="145" mass="16559">MEIFVQSNEWIRKMFDSRYNVSETISNNTDIVVIVRSNEQDPEIMNDIIRQTDGMIPLFVLIGTEDQIGKSYEETAIFSGQIIERTNDNIVIQNGEDQKQTYYINEHTKVQVGVVSDRSLDMIVLGANANILAYNGVVKVIHVKY</sequence>
<organism evidence="1 2">
    <name type="scientific">Chengkuizengella marina</name>
    <dbReference type="NCBI Taxonomy" id="2507566"/>
    <lineage>
        <taxon>Bacteria</taxon>
        <taxon>Bacillati</taxon>
        <taxon>Bacillota</taxon>
        <taxon>Bacilli</taxon>
        <taxon>Bacillales</taxon>
        <taxon>Paenibacillaceae</taxon>
        <taxon>Chengkuizengella</taxon>
    </lineage>
</organism>
<gene>
    <name evidence="1" type="ORF">ERL59_04025</name>
</gene>
<dbReference type="Proteomes" id="UP000448943">
    <property type="component" value="Unassembled WGS sequence"/>
</dbReference>
<name>A0A6N9Q1T6_9BACL</name>
<proteinExistence type="predicted"/>